<evidence type="ECO:0000256" key="15">
    <source>
        <dbReference type="ARBA" id="ARBA00043788"/>
    </source>
</evidence>
<reference evidence="22" key="3">
    <citation type="submission" date="2025-04" db="UniProtKB">
        <authorList>
            <consortium name="RefSeq"/>
        </authorList>
    </citation>
    <scope>IDENTIFICATION</scope>
    <source>
        <strain evidence="22">CBS 781.70</strain>
    </source>
</reference>
<accession>A0A6G1FUU4</accession>
<reference evidence="22" key="2">
    <citation type="submission" date="2020-04" db="EMBL/GenBank/DDBJ databases">
        <authorList>
            <consortium name="NCBI Genome Project"/>
        </authorList>
    </citation>
    <scope>NUCLEOTIDE SEQUENCE</scope>
    <source>
        <strain evidence="22">CBS 781.70</strain>
    </source>
</reference>
<comment type="similarity">
    <text evidence="2">Belongs to the histidine acid phosphatase family.</text>
</comment>
<evidence type="ECO:0000256" key="6">
    <source>
        <dbReference type="ARBA" id="ARBA00022801"/>
    </source>
</evidence>
<evidence type="ECO:0000256" key="11">
    <source>
        <dbReference type="ARBA" id="ARBA00043670"/>
    </source>
</evidence>
<dbReference type="InterPro" id="IPR000560">
    <property type="entry name" value="His_Pase_clade-2"/>
</dbReference>
<keyword evidence="7 19" id="KW-1015">Disulfide bond</keyword>
<evidence type="ECO:0000256" key="14">
    <source>
        <dbReference type="ARBA" id="ARBA00043748"/>
    </source>
</evidence>
<comment type="catalytic activity">
    <reaction evidence="14">
        <text>1D-myo-inositol 1,2,4,5,6-pentakisphosphate + H2O = 1D-myo-inositol 1,2,5,6-tetrakisphosphate + phosphate</text>
        <dbReference type="Rhea" id="RHEA:77115"/>
        <dbReference type="ChEBI" id="CHEBI:15377"/>
        <dbReference type="ChEBI" id="CHEBI:43474"/>
        <dbReference type="ChEBI" id="CHEBI:57798"/>
        <dbReference type="ChEBI" id="CHEBI:195535"/>
    </reaction>
    <physiologicalReaction direction="left-to-right" evidence="14">
        <dbReference type="Rhea" id="RHEA:77116"/>
    </physiologicalReaction>
</comment>
<keyword evidence="6" id="KW-0378">Hydrolase</keyword>
<evidence type="ECO:0000256" key="10">
    <source>
        <dbReference type="ARBA" id="ARBA00042300"/>
    </source>
</evidence>
<evidence type="ECO:0000256" key="12">
    <source>
        <dbReference type="ARBA" id="ARBA00043675"/>
    </source>
</evidence>
<evidence type="ECO:0000256" key="18">
    <source>
        <dbReference type="PIRSR" id="PIRSR000894-1"/>
    </source>
</evidence>
<dbReference type="AlphaFoldDB" id="A0A6G1FUU4"/>
<feature type="non-terminal residue" evidence="20">
    <location>
        <position position="1"/>
    </location>
</feature>
<name>A0A6G1FUU4_9PEZI</name>
<proteinExistence type="inferred from homology"/>
<dbReference type="EMBL" id="ML975172">
    <property type="protein sequence ID" value="KAF1809554.1"/>
    <property type="molecule type" value="Genomic_DNA"/>
</dbReference>
<evidence type="ECO:0000313" key="21">
    <source>
        <dbReference type="Proteomes" id="UP000504638"/>
    </source>
</evidence>
<dbReference type="GO" id="GO:0016158">
    <property type="term" value="F:inositol hexakisphosphate 3-phosphatase activity"/>
    <property type="evidence" value="ECO:0007669"/>
    <property type="project" value="UniProtKB-EC"/>
</dbReference>
<evidence type="ECO:0000313" key="20">
    <source>
        <dbReference type="EMBL" id="KAF1809554.1"/>
    </source>
</evidence>
<feature type="active site" description="Proton donor" evidence="18">
    <location>
        <position position="345"/>
    </location>
</feature>
<organism evidence="20">
    <name type="scientific">Eremomyces bilateralis CBS 781.70</name>
    <dbReference type="NCBI Taxonomy" id="1392243"/>
    <lineage>
        <taxon>Eukaryota</taxon>
        <taxon>Fungi</taxon>
        <taxon>Dikarya</taxon>
        <taxon>Ascomycota</taxon>
        <taxon>Pezizomycotina</taxon>
        <taxon>Dothideomycetes</taxon>
        <taxon>Dothideomycetes incertae sedis</taxon>
        <taxon>Eremomycetales</taxon>
        <taxon>Eremomycetaceae</taxon>
        <taxon>Eremomyces</taxon>
    </lineage>
</organism>
<dbReference type="PROSITE" id="PS00616">
    <property type="entry name" value="HIS_ACID_PHOSPHAT_1"/>
    <property type="match status" value="1"/>
</dbReference>
<evidence type="ECO:0000256" key="5">
    <source>
        <dbReference type="ARBA" id="ARBA00022525"/>
    </source>
</evidence>
<dbReference type="InterPro" id="IPR029033">
    <property type="entry name" value="His_PPase_superfam"/>
</dbReference>
<evidence type="ECO:0000256" key="1">
    <source>
        <dbReference type="ARBA" id="ARBA00004613"/>
    </source>
</evidence>
<dbReference type="Gene3D" id="3.40.50.1240">
    <property type="entry name" value="Phosphoglycerate mutase-like"/>
    <property type="match status" value="1"/>
</dbReference>
<keyword evidence="5" id="KW-0964">Secreted</keyword>
<evidence type="ECO:0000256" key="13">
    <source>
        <dbReference type="ARBA" id="ARBA00043721"/>
    </source>
</evidence>
<keyword evidence="21" id="KW-1185">Reference proteome</keyword>
<feature type="active site" description="Nucleophile" evidence="18">
    <location>
        <position position="54"/>
    </location>
</feature>
<evidence type="ECO:0000256" key="2">
    <source>
        <dbReference type="ARBA" id="ARBA00005375"/>
    </source>
</evidence>
<dbReference type="PANTHER" id="PTHR20963">
    <property type="entry name" value="MULTIPLE INOSITOL POLYPHOSPHATE PHOSPHATASE-RELATED"/>
    <property type="match status" value="1"/>
</dbReference>
<evidence type="ECO:0000256" key="17">
    <source>
        <dbReference type="ARBA" id="ARBA00044262"/>
    </source>
</evidence>
<dbReference type="CDD" id="cd07061">
    <property type="entry name" value="HP_HAP_like"/>
    <property type="match status" value="1"/>
</dbReference>
<evidence type="ECO:0000256" key="19">
    <source>
        <dbReference type="PIRSR" id="PIRSR000894-2"/>
    </source>
</evidence>
<dbReference type="PANTHER" id="PTHR20963:SF24">
    <property type="entry name" value="3-PHYTASE B"/>
    <property type="match status" value="1"/>
</dbReference>
<evidence type="ECO:0000256" key="4">
    <source>
        <dbReference type="ARBA" id="ARBA00012632"/>
    </source>
</evidence>
<comment type="subunit">
    <text evidence="3">Monomer.</text>
</comment>
<dbReference type="GO" id="GO:0003993">
    <property type="term" value="F:acid phosphatase activity"/>
    <property type="evidence" value="ECO:0007669"/>
    <property type="project" value="TreeGrafter"/>
</dbReference>
<dbReference type="OrthoDB" id="6509975at2759"/>
<gene>
    <name evidence="20 22" type="ORF">P152DRAFT_403128</name>
</gene>
<sequence>CDTVENGYQCHPAKSHFWGQYSPYHSLNDSYTQRSTAHLWEQCAISSAHVLSRHGARYPTLGKSLIYAQLVARLQSQIPQTAMIGKWGFLRTYNYTLSIHSDLLSEFGQRQMYNSGLRFHDLYGSLFSPDELNLFVRAGDQNRVVESALNFTQAFWSAATPKAPHSSATDEPIPILRIPEKPRENNTLHHSLCAPIETGEYSDLGSHAQEEWLAHFGLPISTRLNEELPGASLTANDVVSMMELCAFETVTRQPPQGELAGFCHGFTVAEFAELDYYHSLGKYYGYGSGNPVGAAQGVGWVRELIARLTEQPVKHAGSINTTLDSDPATFPRGGKWKLYADFSHDNDMSGHLAALRLYKTRLRNNTRQHPYDSDGYSASWTVPFAGRIYVEKWRCGEEDRIRVLVNERAMNLPWCRGKSQADGEDMTCAIQDFVDGLMEMGDWGWDEKCFP</sequence>
<dbReference type="EC" id="3.1.3.8" evidence="4"/>
<comment type="catalytic activity">
    <reaction evidence="12">
        <text>1D-myo-inositol 1,2-bisphosphate + H2O = 1D-myo-inositol 2-phosphate + phosphate</text>
        <dbReference type="Rhea" id="RHEA:77135"/>
        <dbReference type="ChEBI" id="CHEBI:15377"/>
        <dbReference type="ChEBI" id="CHEBI:43474"/>
        <dbReference type="ChEBI" id="CHEBI:84142"/>
        <dbReference type="ChEBI" id="CHEBI:195539"/>
    </reaction>
    <physiologicalReaction direction="left-to-right" evidence="12">
        <dbReference type="Rhea" id="RHEA:77136"/>
    </physiologicalReaction>
</comment>
<comment type="subcellular location">
    <subcellularLocation>
        <location evidence="1">Secreted</location>
    </subcellularLocation>
</comment>
<dbReference type="Pfam" id="PF00328">
    <property type="entry name" value="His_Phos_2"/>
    <property type="match status" value="1"/>
</dbReference>
<feature type="disulfide bond" evidence="19">
    <location>
        <begin position="415"/>
        <end position="428"/>
    </location>
</feature>
<evidence type="ECO:0000313" key="22">
    <source>
        <dbReference type="RefSeq" id="XP_033531185.1"/>
    </source>
</evidence>
<protein>
    <recommendedName>
        <fullName evidence="16">Phytase A</fullName>
        <ecNumber evidence="4">3.1.3.8</ecNumber>
    </recommendedName>
    <alternativeName>
        <fullName evidence="17">Histidine acid phosphatase phyA</fullName>
    </alternativeName>
    <alternativeName>
        <fullName evidence="10">Myo-inositol hexakisphosphate phosphohydrolase A</fullName>
    </alternativeName>
    <alternativeName>
        <fullName evidence="9">Myo-inositol-hexaphosphate 3-phosphohydrolase A</fullName>
    </alternativeName>
</protein>
<reference evidence="20 22" key="1">
    <citation type="submission" date="2020-01" db="EMBL/GenBank/DDBJ databases">
        <authorList>
            <consortium name="DOE Joint Genome Institute"/>
            <person name="Haridas S."/>
            <person name="Albert R."/>
            <person name="Binder M."/>
            <person name="Bloem J."/>
            <person name="Labutti K."/>
            <person name="Salamov A."/>
            <person name="Andreopoulos B."/>
            <person name="Baker S.E."/>
            <person name="Barry K."/>
            <person name="Bills G."/>
            <person name="Bluhm B.H."/>
            <person name="Cannon C."/>
            <person name="Castanera R."/>
            <person name="Culley D.E."/>
            <person name="Daum C."/>
            <person name="Ezra D."/>
            <person name="Gonzalez J.B."/>
            <person name="Henrissat B."/>
            <person name="Kuo A."/>
            <person name="Liang C."/>
            <person name="Lipzen A."/>
            <person name="Lutzoni F."/>
            <person name="Magnuson J."/>
            <person name="Mondo S."/>
            <person name="Nolan M."/>
            <person name="Ohm R."/>
            <person name="Pangilinan J."/>
            <person name="Park H.-J."/>
            <person name="Ramirez L."/>
            <person name="Alfaro M."/>
            <person name="Sun H."/>
            <person name="Tritt A."/>
            <person name="Yoshinaga Y."/>
            <person name="Zwiers L.-H."/>
            <person name="Turgeon B.G."/>
            <person name="Goodwin S.B."/>
            <person name="Spatafora J.W."/>
            <person name="Crous P.W."/>
            <person name="Grigoriev I.V."/>
        </authorList>
    </citation>
    <scope>NUCLEOTIDE SEQUENCE</scope>
    <source>
        <strain evidence="20 22">CBS 781.70</strain>
    </source>
</reference>
<comment type="catalytic activity">
    <reaction evidence="13">
        <text>1D-myo-inositol 1,2,6-trisphosphate + H2O = 1D-myo-inositol 1,2-bisphosphate + phosphate</text>
        <dbReference type="Rhea" id="RHEA:77131"/>
        <dbReference type="ChEBI" id="CHEBI:15377"/>
        <dbReference type="ChEBI" id="CHEBI:43474"/>
        <dbReference type="ChEBI" id="CHEBI:195537"/>
        <dbReference type="ChEBI" id="CHEBI:195539"/>
    </reaction>
    <physiologicalReaction direction="left-to-right" evidence="13">
        <dbReference type="Rhea" id="RHEA:77132"/>
    </physiologicalReaction>
</comment>
<comment type="catalytic activity">
    <reaction evidence="15">
        <text>1D-myo-inositol hexakisphosphate + H2O = 1D-myo-inositol 1,2,4,5,6-pentakisphosphate + phosphate</text>
        <dbReference type="Rhea" id="RHEA:16989"/>
        <dbReference type="ChEBI" id="CHEBI:15377"/>
        <dbReference type="ChEBI" id="CHEBI:43474"/>
        <dbReference type="ChEBI" id="CHEBI:57798"/>
        <dbReference type="ChEBI" id="CHEBI:58130"/>
        <dbReference type="EC" id="3.1.3.8"/>
    </reaction>
    <physiologicalReaction direction="left-to-right" evidence="15">
        <dbReference type="Rhea" id="RHEA:16990"/>
    </physiologicalReaction>
</comment>
<dbReference type="PIRSF" id="PIRSF000894">
    <property type="entry name" value="Acid_phosphatase"/>
    <property type="match status" value="1"/>
</dbReference>
<feature type="disulfide bond" evidence="19">
    <location>
        <begin position="43"/>
        <end position="395"/>
    </location>
</feature>
<evidence type="ECO:0000256" key="8">
    <source>
        <dbReference type="ARBA" id="ARBA00023180"/>
    </source>
</evidence>
<evidence type="ECO:0000256" key="16">
    <source>
        <dbReference type="ARBA" id="ARBA00044106"/>
    </source>
</evidence>
<feature type="disulfide bond" evidence="19">
    <location>
        <begin position="245"/>
        <end position="263"/>
    </location>
</feature>
<evidence type="ECO:0000256" key="9">
    <source>
        <dbReference type="ARBA" id="ARBA00041857"/>
    </source>
</evidence>
<evidence type="ECO:0000256" key="3">
    <source>
        <dbReference type="ARBA" id="ARBA00011245"/>
    </source>
</evidence>
<dbReference type="GO" id="GO:0005576">
    <property type="term" value="C:extracellular region"/>
    <property type="evidence" value="ECO:0007669"/>
    <property type="project" value="UniProtKB-SubCell"/>
</dbReference>
<dbReference type="Proteomes" id="UP000504638">
    <property type="component" value="Unplaced"/>
</dbReference>
<evidence type="ECO:0000256" key="7">
    <source>
        <dbReference type="ARBA" id="ARBA00023157"/>
    </source>
</evidence>
<dbReference type="GeneID" id="54417261"/>
<keyword evidence="8" id="KW-0325">Glycoprotein</keyword>
<dbReference type="InterPro" id="IPR016274">
    <property type="entry name" value="Histidine_acid_Pase_euk"/>
</dbReference>
<dbReference type="SUPFAM" id="SSF53254">
    <property type="entry name" value="Phosphoglycerate mutase-like"/>
    <property type="match status" value="1"/>
</dbReference>
<dbReference type="RefSeq" id="XP_033531185.1">
    <property type="nucleotide sequence ID" value="XM_033676691.1"/>
</dbReference>
<dbReference type="InterPro" id="IPR033379">
    <property type="entry name" value="Acid_Pase_AS"/>
</dbReference>
<comment type="catalytic activity">
    <reaction evidence="11">
        <text>1D-myo-inositol 1,2,5,6-tetrakisphosphate + H2O = 1D-myo-inositol 1,2,6-trisphosphate + phosphate</text>
        <dbReference type="Rhea" id="RHEA:77119"/>
        <dbReference type="ChEBI" id="CHEBI:15377"/>
        <dbReference type="ChEBI" id="CHEBI:43474"/>
        <dbReference type="ChEBI" id="CHEBI:195535"/>
        <dbReference type="ChEBI" id="CHEBI:195537"/>
    </reaction>
    <physiologicalReaction direction="left-to-right" evidence="11">
        <dbReference type="Rhea" id="RHEA:77120"/>
    </physiologicalReaction>
</comment>